<dbReference type="RefSeq" id="WP_068747476.1">
    <property type="nucleotide sequence ID" value="NZ_LOHZ01000019.1"/>
</dbReference>
<dbReference type="InterPro" id="IPR047218">
    <property type="entry name" value="YocR/YhdH-like"/>
</dbReference>
<feature type="transmembrane region" description="Helical" evidence="6">
    <location>
        <begin position="455"/>
        <end position="476"/>
    </location>
</feature>
<evidence type="ECO:0000313" key="7">
    <source>
        <dbReference type="EMBL" id="KYO67986.1"/>
    </source>
</evidence>
<dbReference type="NCBIfam" id="NF037979">
    <property type="entry name" value="Na_transp"/>
    <property type="match status" value="1"/>
</dbReference>
<name>A0A162MW41_9FIRM</name>
<dbReference type="OrthoDB" id="9762833at2"/>
<dbReference type="Proteomes" id="UP000075737">
    <property type="component" value="Unassembled WGS sequence"/>
</dbReference>
<feature type="transmembrane region" description="Helical" evidence="6">
    <location>
        <begin position="250"/>
        <end position="274"/>
    </location>
</feature>
<feature type="transmembrane region" description="Helical" evidence="6">
    <location>
        <begin position="347"/>
        <end position="368"/>
    </location>
</feature>
<evidence type="ECO:0000256" key="1">
    <source>
        <dbReference type="ARBA" id="ARBA00004141"/>
    </source>
</evidence>
<feature type="transmembrane region" description="Helical" evidence="6">
    <location>
        <begin position="415"/>
        <end position="435"/>
    </location>
</feature>
<keyword evidence="5 6" id="KW-0472">Membrane</keyword>
<comment type="caution">
    <text evidence="7">The sequence shown here is derived from an EMBL/GenBank/DDBJ whole genome shotgun (WGS) entry which is preliminary data.</text>
</comment>
<proteinExistence type="predicted"/>
<evidence type="ECO:0000256" key="4">
    <source>
        <dbReference type="ARBA" id="ARBA00022989"/>
    </source>
</evidence>
<feature type="transmembrane region" description="Helical" evidence="6">
    <location>
        <begin position="173"/>
        <end position="193"/>
    </location>
</feature>
<feature type="transmembrane region" description="Helical" evidence="6">
    <location>
        <begin position="41"/>
        <end position="65"/>
    </location>
</feature>
<dbReference type="GO" id="GO:0016020">
    <property type="term" value="C:membrane"/>
    <property type="evidence" value="ECO:0007669"/>
    <property type="project" value="UniProtKB-SubCell"/>
</dbReference>
<keyword evidence="2" id="KW-0813">Transport</keyword>
<evidence type="ECO:0000256" key="3">
    <source>
        <dbReference type="ARBA" id="ARBA00022692"/>
    </source>
</evidence>
<evidence type="ECO:0000256" key="6">
    <source>
        <dbReference type="SAM" id="Phobius"/>
    </source>
</evidence>
<dbReference type="PATRIC" id="fig|520767.4.peg.299"/>
<protein>
    <recommendedName>
        <fullName evidence="9">Sodium-dependent transporter</fullName>
    </recommendedName>
</protein>
<dbReference type="SUPFAM" id="SSF161070">
    <property type="entry name" value="SNF-like"/>
    <property type="match status" value="1"/>
</dbReference>
<dbReference type="AlphaFoldDB" id="A0A162MW41"/>
<feature type="transmembrane region" description="Helical" evidence="6">
    <location>
        <begin position="12"/>
        <end position="29"/>
    </location>
</feature>
<keyword evidence="3 6" id="KW-0812">Transmembrane</keyword>
<dbReference type="EMBL" id="LOHZ01000019">
    <property type="protein sequence ID" value="KYO67986.1"/>
    <property type="molecule type" value="Genomic_DNA"/>
</dbReference>
<accession>A0A162MW41</accession>
<sequence length="500" mass="55052">MTEKREEWGSRIGFILASIGMAVGTGNIWRFPRMVGTNDGGAFLVAYLIANLVWAAPLIMLELVIGKNTRLGTIGAFRDFMGRKFTWIGAWIGFTCIAIMFYYAVILGWALRYFVYAVTGAFKVGMDSEALWNSFIHNPSQTILFQFIAVLIGGYIVYRGVQGGLEAANKIMIPSLFVSLLIAAIWAIMQPGSALGLQYMFVPKWASLGNPKVWLNAFAQSSWSTGAGWALMLTYANYMREKDDIGVNSMMIVFGDACGAMLGGLAVLPTVFALSATPQAAMDALKAGNTGLTFIYLAKLFPTMPGGQIVAAVFFLALSLAALSSLLPMFEVGVKNFIDAGYDRKKATLIVSVGGFILGIPSAYSATFLDNQDWVWGVGLLISGLLFAIAAYKYGIEKIRTEIINKTSDIYVGRWWTYCIALFPVMFAILFGWWVVQAISWYPDNWWNPFETFSVGTMVVQWVISAVVWLALNNWLADWIKAKSPYISVDITKSAAKEAK</sequence>
<organism evidence="7 8">
    <name type="scientific">Thermovenabulum gondwanense</name>
    <dbReference type="NCBI Taxonomy" id="520767"/>
    <lineage>
        <taxon>Bacteria</taxon>
        <taxon>Bacillati</taxon>
        <taxon>Bacillota</taxon>
        <taxon>Clostridia</taxon>
        <taxon>Thermosediminibacterales</taxon>
        <taxon>Thermosediminibacteraceae</taxon>
        <taxon>Thermovenabulum</taxon>
    </lineage>
</organism>
<dbReference type="PROSITE" id="PS50267">
    <property type="entry name" value="NA_NEUROTRAN_SYMP_3"/>
    <property type="match status" value="1"/>
</dbReference>
<keyword evidence="4 6" id="KW-1133">Transmembrane helix</keyword>
<feature type="transmembrane region" description="Helical" evidence="6">
    <location>
        <begin position="309"/>
        <end position="327"/>
    </location>
</feature>
<gene>
    <name evidence="7" type="ORF">ATZ99_02960</name>
</gene>
<evidence type="ECO:0000313" key="8">
    <source>
        <dbReference type="Proteomes" id="UP000075737"/>
    </source>
</evidence>
<dbReference type="InterPro" id="IPR037272">
    <property type="entry name" value="SNS_sf"/>
</dbReference>
<keyword evidence="8" id="KW-1185">Reference proteome</keyword>
<dbReference type="Pfam" id="PF00209">
    <property type="entry name" value="SNF"/>
    <property type="match status" value="2"/>
</dbReference>
<reference evidence="7 8" key="1">
    <citation type="submission" date="2015-12" db="EMBL/GenBank/DDBJ databases">
        <title>Draft genome of Thermovenabulum gondwanense isolated from a red thermophilic microbial mat colonisisng an outflow channel of a bore well.</title>
        <authorList>
            <person name="Patel B.K."/>
        </authorList>
    </citation>
    <scope>NUCLEOTIDE SEQUENCE [LARGE SCALE GENOMIC DNA]</scope>
    <source>
        <strain evidence="7 8">R270</strain>
    </source>
</reference>
<evidence type="ECO:0000256" key="5">
    <source>
        <dbReference type="ARBA" id="ARBA00023136"/>
    </source>
</evidence>
<feature type="transmembrane region" description="Helical" evidence="6">
    <location>
        <begin position="143"/>
        <end position="161"/>
    </location>
</feature>
<feature type="transmembrane region" description="Helical" evidence="6">
    <location>
        <begin position="213"/>
        <end position="238"/>
    </location>
</feature>
<dbReference type="PANTHER" id="PTHR42948">
    <property type="entry name" value="TRANSPORTER"/>
    <property type="match status" value="1"/>
</dbReference>
<evidence type="ECO:0008006" key="9">
    <source>
        <dbReference type="Google" id="ProtNLM"/>
    </source>
</evidence>
<dbReference type="PRINTS" id="PR00176">
    <property type="entry name" value="NANEUSMPORT"/>
</dbReference>
<dbReference type="InterPro" id="IPR000175">
    <property type="entry name" value="Na/ntran_symport"/>
</dbReference>
<feature type="transmembrane region" description="Helical" evidence="6">
    <location>
        <begin position="85"/>
        <end position="111"/>
    </location>
</feature>
<dbReference type="CDD" id="cd10336">
    <property type="entry name" value="SLC6sbd_Tyt1-Like"/>
    <property type="match status" value="1"/>
</dbReference>
<feature type="transmembrane region" description="Helical" evidence="6">
    <location>
        <begin position="374"/>
        <end position="394"/>
    </location>
</feature>
<evidence type="ECO:0000256" key="2">
    <source>
        <dbReference type="ARBA" id="ARBA00022448"/>
    </source>
</evidence>
<dbReference type="PANTHER" id="PTHR42948:SF1">
    <property type="entry name" value="TRANSPORTER"/>
    <property type="match status" value="1"/>
</dbReference>
<comment type="subcellular location">
    <subcellularLocation>
        <location evidence="1">Membrane</location>
        <topology evidence="1">Multi-pass membrane protein</topology>
    </subcellularLocation>
</comment>